<dbReference type="InterPro" id="IPR000718">
    <property type="entry name" value="Peptidase_M13"/>
</dbReference>
<dbReference type="PANTHER" id="PTHR11733">
    <property type="entry name" value="ZINC METALLOPROTEASE FAMILY M13 NEPRILYSIN-RELATED"/>
    <property type="match status" value="1"/>
</dbReference>
<sequence>MGTKQDADLEREKLGEGPKSSKAKYIALIILALSALTITFIVLYVQEVSKDPNEGKVDRSIKICLEPSCVTAAEHLNKAMNRQINPCDDFFEFACGGWNRTEPMPDDKARWSAFNVLDREMVRNLKNVLTTDKTLPDGTTATATEKMQKYFKSCVNTTAIEEAGVRELRNHLTKEYAGLESWPFLVNPGGAPIDVAKVLTTAFKYGNSLGLFSNYISGATNNSKINVINFDTGRFTLDRFSLLNDTRSASRAAYVQYGAEVAVLLAAEQGRAAEVTLVEAKALFERILAFEIQLANETLAPEDTRDETKLQNPESFASFANKYTSSLGLTGAKWVEIFSTAWPGSSASLTVDTVINVREPKYFAKLSVSATAVNGDKSQVLSNYLAWKVVEPLVTRLGAKYRDAYQKYVAVVSGATQAPPRAESCVAVVNGQFPNAIGSLYVRNFFRREAKAELQTMIEYLLNAFREIVKTSYWMEEETREAALRKANKIVARLAYDDYLMDNVTAVDDEHANFIAHDDYLLNFLAGRRFQVEVEGRLYLKGNDPLDWITGSAVVNAFYSPSHNSISFPAGILQAPFLGNGYPHYWNFAAIGTVIGHEITHAFDDQGAQTDGDGNLKNWWDPKSEQAFKDRAKTIIEQYSGYNLLGVQLKGENNQGENIADNGGLKESYNAYRMYRKEKLNDTDEPRLPGFETFNSDQMFYLSYAQVWCGDYRRQEVELQVNRAHSPGKFRIIGPLQNSEKFAQAYRCAKDTYMNPAKKAAVW</sequence>
<dbReference type="InterPro" id="IPR024079">
    <property type="entry name" value="MetalloPept_cat_dom_sf"/>
</dbReference>
<evidence type="ECO:0000256" key="7">
    <source>
        <dbReference type="ARBA" id="ARBA00023049"/>
    </source>
</evidence>
<evidence type="ECO:0000313" key="11">
    <source>
        <dbReference type="EMBL" id="OQV17916.1"/>
    </source>
</evidence>
<dbReference type="Proteomes" id="UP000192578">
    <property type="component" value="Unassembled WGS sequence"/>
</dbReference>
<keyword evidence="4" id="KW-0479">Metal-binding</keyword>
<evidence type="ECO:0000256" key="5">
    <source>
        <dbReference type="ARBA" id="ARBA00022801"/>
    </source>
</evidence>
<keyword evidence="6" id="KW-0862">Zinc</keyword>
<keyword evidence="7" id="KW-0482">Metalloprotease</keyword>
<accession>A0A1W0WRT2</accession>
<evidence type="ECO:0000259" key="9">
    <source>
        <dbReference type="Pfam" id="PF01431"/>
    </source>
</evidence>
<dbReference type="InterPro" id="IPR018497">
    <property type="entry name" value="Peptidase_M13_C"/>
</dbReference>
<reference evidence="12" key="1">
    <citation type="submission" date="2017-01" db="EMBL/GenBank/DDBJ databases">
        <title>Comparative genomics of anhydrobiosis in the tardigrade Hypsibius dujardini.</title>
        <authorList>
            <person name="Yoshida Y."/>
            <person name="Koutsovoulos G."/>
            <person name="Laetsch D."/>
            <person name="Stevens L."/>
            <person name="Kumar S."/>
            <person name="Horikawa D."/>
            <person name="Ishino K."/>
            <person name="Komine S."/>
            <person name="Tomita M."/>
            <person name="Blaxter M."/>
            <person name="Arakawa K."/>
        </authorList>
    </citation>
    <scope>NUCLEOTIDE SEQUENCE [LARGE SCALE GENOMIC DNA]</scope>
    <source>
        <strain evidence="12">Z151</strain>
    </source>
</reference>
<dbReference type="PANTHER" id="PTHR11733:SF167">
    <property type="entry name" value="FI17812P1-RELATED"/>
    <property type="match status" value="1"/>
</dbReference>
<comment type="caution">
    <text evidence="11">The sequence shown here is derived from an EMBL/GenBank/DDBJ whole genome shotgun (WGS) entry which is preliminary data.</text>
</comment>
<evidence type="ECO:0000256" key="4">
    <source>
        <dbReference type="ARBA" id="ARBA00022723"/>
    </source>
</evidence>
<dbReference type="Pfam" id="PF05649">
    <property type="entry name" value="Peptidase_M13_N"/>
    <property type="match status" value="1"/>
</dbReference>
<dbReference type="Pfam" id="PF01431">
    <property type="entry name" value="Peptidase_M13"/>
    <property type="match status" value="1"/>
</dbReference>
<dbReference type="GO" id="GO:0004222">
    <property type="term" value="F:metalloendopeptidase activity"/>
    <property type="evidence" value="ECO:0007669"/>
    <property type="project" value="InterPro"/>
</dbReference>
<keyword evidence="8" id="KW-1133">Transmembrane helix</keyword>
<dbReference type="Gene3D" id="3.40.390.10">
    <property type="entry name" value="Collagenase (Catalytic Domain)"/>
    <property type="match status" value="1"/>
</dbReference>
<protein>
    <submittedName>
        <fullName evidence="11">Neprilysin-11</fullName>
    </submittedName>
</protein>
<keyword evidence="12" id="KW-1185">Reference proteome</keyword>
<dbReference type="InterPro" id="IPR042089">
    <property type="entry name" value="Peptidase_M13_dom_2"/>
</dbReference>
<evidence type="ECO:0000313" key="12">
    <source>
        <dbReference type="Proteomes" id="UP000192578"/>
    </source>
</evidence>
<evidence type="ECO:0000259" key="10">
    <source>
        <dbReference type="Pfam" id="PF05649"/>
    </source>
</evidence>
<gene>
    <name evidence="11" type="ORF">BV898_08045</name>
</gene>
<dbReference type="SUPFAM" id="SSF55486">
    <property type="entry name" value="Metalloproteases ('zincins'), catalytic domain"/>
    <property type="match status" value="1"/>
</dbReference>
<dbReference type="GO" id="GO:0016485">
    <property type="term" value="P:protein processing"/>
    <property type="evidence" value="ECO:0007669"/>
    <property type="project" value="TreeGrafter"/>
</dbReference>
<dbReference type="EMBL" id="MTYJ01000055">
    <property type="protein sequence ID" value="OQV17916.1"/>
    <property type="molecule type" value="Genomic_DNA"/>
</dbReference>
<dbReference type="GO" id="GO:0046872">
    <property type="term" value="F:metal ion binding"/>
    <property type="evidence" value="ECO:0007669"/>
    <property type="project" value="UniProtKB-KW"/>
</dbReference>
<evidence type="ECO:0000256" key="2">
    <source>
        <dbReference type="ARBA" id="ARBA00007357"/>
    </source>
</evidence>
<dbReference type="PROSITE" id="PS51885">
    <property type="entry name" value="NEPRILYSIN"/>
    <property type="match status" value="1"/>
</dbReference>
<feature type="transmembrane region" description="Helical" evidence="8">
    <location>
        <begin position="25"/>
        <end position="45"/>
    </location>
</feature>
<dbReference type="GO" id="GO:0005886">
    <property type="term" value="C:plasma membrane"/>
    <property type="evidence" value="ECO:0007669"/>
    <property type="project" value="TreeGrafter"/>
</dbReference>
<feature type="domain" description="Peptidase M13 C-terminal" evidence="9">
    <location>
        <begin position="556"/>
        <end position="760"/>
    </location>
</feature>
<dbReference type="PRINTS" id="PR00786">
    <property type="entry name" value="NEPRILYSIN"/>
</dbReference>
<evidence type="ECO:0000256" key="3">
    <source>
        <dbReference type="ARBA" id="ARBA00022670"/>
    </source>
</evidence>
<feature type="domain" description="Peptidase M13 N-terminal" evidence="10">
    <location>
        <begin position="86"/>
        <end position="496"/>
    </location>
</feature>
<organism evidence="11 12">
    <name type="scientific">Hypsibius exemplaris</name>
    <name type="common">Freshwater tardigrade</name>
    <dbReference type="NCBI Taxonomy" id="2072580"/>
    <lineage>
        <taxon>Eukaryota</taxon>
        <taxon>Metazoa</taxon>
        <taxon>Ecdysozoa</taxon>
        <taxon>Tardigrada</taxon>
        <taxon>Eutardigrada</taxon>
        <taxon>Parachela</taxon>
        <taxon>Hypsibioidea</taxon>
        <taxon>Hypsibiidae</taxon>
        <taxon>Hypsibius</taxon>
    </lineage>
</organism>
<evidence type="ECO:0000256" key="1">
    <source>
        <dbReference type="ARBA" id="ARBA00001947"/>
    </source>
</evidence>
<dbReference type="AlphaFoldDB" id="A0A1W0WRT2"/>
<dbReference type="Gene3D" id="1.10.1380.10">
    <property type="entry name" value="Neutral endopeptidase , domain2"/>
    <property type="match status" value="1"/>
</dbReference>
<comment type="cofactor">
    <cofactor evidence="1">
        <name>Zn(2+)</name>
        <dbReference type="ChEBI" id="CHEBI:29105"/>
    </cofactor>
</comment>
<proteinExistence type="inferred from homology"/>
<dbReference type="InterPro" id="IPR008753">
    <property type="entry name" value="Peptidase_M13_N"/>
</dbReference>
<dbReference type="OrthoDB" id="10059556at2759"/>
<evidence type="ECO:0000256" key="8">
    <source>
        <dbReference type="SAM" id="Phobius"/>
    </source>
</evidence>
<comment type="similarity">
    <text evidence="2">Belongs to the peptidase M13 family.</text>
</comment>
<name>A0A1W0WRT2_HYPEX</name>
<keyword evidence="8" id="KW-0472">Membrane</keyword>
<dbReference type="CDD" id="cd08662">
    <property type="entry name" value="M13"/>
    <property type="match status" value="1"/>
</dbReference>
<evidence type="ECO:0000256" key="6">
    <source>
        <dbReference type="ARBA" id="ARBA00022833"/>
    </source>
</evidence>
<keyword evidence="8" id="KW-0812">Transmembrane</keyword>
<keyword evidence="3" id="KW-0645">Protease</keyword>
<keyword evidence="5" id="KW-0378">Hydrolase</keyword>